<dbReference type="EMBL" id="FQVD01000011">
    <property type="protein sequence ID" value="SHF10018.1"/>
    <property type="molecule type" value="Genomic_DNA"/>
</dbReference>
<evidence type="ECO:0000313" key="2">
    <source>
        <dbReference type="Proteomes" id="UP000184436"/>
    </source>
</evidence>
<protein>
    <submittedName>
        <fullName evidence="1">Uncharacterized protein</fullName>
    </submittedName>
</protein>
<name>A0A1M4YWD7_9BACE</name>
<dbReference type="Proteomes" id="UP000184436">
    <property type="component" value="Unassembled WGS sequence"/>
</dbReference>
<proteinExistence type="predicted"/>
<keyword evidence="2" id="KW-1185">Reference proteome</keyword>
<reference evidence="1 2" key="1">
    <citation type="submission" date="2016-11" db="EMBL/GenBank/DDBJ databases">
        <authorList>
            <person name="Jaros S."/>
            <person name="Januszkiewicz K."/>
            <person name="Wedrychowicz H."/>
        </authorList>
    </citation>
    <scope>NUCLEOTIDE SEQUENCE [LARGE SCALE GENOMIC DNA]</scope>
    <source>
        <strain evidence="1 2">DSM 26883</strain>
    </source>
</reference>
<gene>
    <name evidence="1" type="ORF">SAMN05444349_11166</name>
</gene>
<accession>A0A1M4YWD7</accession>
<sequence>MKKLESSNIEMGNKKVAKLLKKLKNAWNIDEIAKRGAYFINSPESLLDAKLTTLHKHE</sequence>
<dbReference type="RefSeq" id="WP_159106314.1">
    <property type="nucleotide sequence ID" value="NZ_FQVD01000011.1"/>
</dbReference>
<dbReference type="STRING" id="871325.SAMN05444349_11166"/>
<evidence type="ECO:0000313" key="1">
    <source>
        <dbReference type="EMBL" id="SHF10018.1"/>
    </source>
</evidence>
<dbReference type="AlphaFoldDB" id="A0A1M4YWD7"/>
<organism evidence="1 2">
    <name type="scientific">Bacteroides faecichinchillae</name>
    <dbReference type="NCBI Taxonomy" id="871325"/>
    <lineage>
        <taxon>Bacteria</taxon>
        <taxon>Pseudomonadati</taxon>
        <taxon>Bacteroidota</taxon>
        <taxon>Bacteroidia</taxon>
        <taxon>Bacteroidales</taxon>
        <taxon>Bacteroidaceae</taxon>
        <taxon>Bacteroides</taxon>
    </lineage>
</organism>